<organism evidence="5 6">
    <name type="scientific">Acaryochloris marina (strain MBIC 11017)</name>
    <dbReference type="NCBI Taxonomy" id="329726"/>
    <lineage>
        <taxon>Bacteria</taxon>
        <taxon>Bacillati</taxon>
        <taxon>Cyanobacteriota</taxon>
        <taxon>Cyanophyceae</taxon>
        <taxon>Acaryochloridales</taxon>
        <taxon>Acaryochloridaceae</taxon>
        <taxon>Acaryochloris</taxon>
    </lineage>
</organism>
<dbReference type="HOGENOM" id="CLU_021322_3_2_3"/>
<evidence type="ECO:0000256" key="3">
    <source>
        <dbReference type="ARBA" id="ARBA00022679"/>
    </source>
</evidence>
<dbReference type="InterPro" id="IPR029028">
    <property type="entry name" value="Alpha/beta_knot_MTases"/>
</dbReference>
<dbReference type="SUPFAM" id="SSF55315">
    <property type="entry name" value="L30e-like"/>
    <property type="match status" value="1"/>
</dbReference>
<feature type="domain" description="RNA 2-O ribose methyltransferase substrate binding" evidence="4">
    <location>
        <begin position="29"/>
        <end position="103"/>
    </location>
</feature>
<protein>
    <submittedName>
        <fullName evidence="5">RNA methyltransferase, TrmH family</fullName>
    </submittedName>
</protein>
<dbReference type="Gene3D" id="3.40.1280.10">
    <property type="match status" value="1"/>
</dbReference>
<dbReference type="GO" id="GO:0005737">
    <property type="term" value="C:cytoplasm"/>
    <property type="evidence" value="ECO:0007669"/>
    <property type="project" value="UniProtKB-ARBA"/>
</dbReference>
<name>B0C7X8_ACAM1</name>
<dbReference type="InterPro" id="IPR029026">
    <property type="entry name" value="tRNA_m1G_MTases_N"/>
</dbReference>
<dbReference type="Gene3D" id="3.30.1330.30">
    <property type="match status" value="1"/>
</dbReference>
<dbReference type="eggNOG" id="COG0566">
    <property type="taxonomic scope" value="Bacteria"/>
</dbReference>
<dbReference type="SMART" id="SM00967">
    <property type="entry name" value="SpoU_sub_bind"/>
    <property type="match status" value="1"/>
</dbReference>
<dbReference type="Proteomes" id="UP000000268">
    <property type="component" value="Chromosome"/>
</dbReference>
<dbReference type="InterPro" id="IPR001537">
    <property type="entry name" value="SpoU_MeTrfase"/>
</dbReference>
<keyword evidence="3 5" id="KW-0808">Transferase</keyword>
<dbReference type="Pfam" id="PF22435">
    <property type="entry name" value="MRM3-like_sub_bind"/>
    <property type="match status" value="1"/>
</dbReference>
<dbReference type="OrthoDB" id="9794400at2"/>
<dbReference type="CDD" id="cd18095">
    <property type="entry name" value="SpoU-like_rRNA-MTase"/>
    <property type="match status" value="1"/>
</dbReference>
<keyword evidence="6" id="KW-1185">Reference proteome</keyword>
<dbReference type="SUPFAM" id="SSF75217">
    <property type="entry name" value="alpha/beta knot"/>
    <property type="match status" value="1"/>
</dbReference>
<dbReference type="InterPro" id="IPR029064">
    <property type="entry name" value="Ribosomal_eL30-like_sf"/>
</dbReference>
<accession>B0C7X8</accession>
<dbReference type="GO" id="GO:0003723">
    <property type="term" value="F:RNA binding"/>
    <property type="evidence" value="ECO:0007669"/>
    <property type="project" value="InterPro"/>
</dbReference>
<dbReference type="GO" id="GO:0006396">
    <property type="term" value="P:RNA processing"/>
    <property type="evidence" value="ECO:0007669"/>
    <property type="project" value="InterPro"/>
</dbReference>
<dbReference type="PANTHER" id="PTHR43191:SF2">
    <property type="entry name" value="RRNA METHYLTRANSFERASE 3, MITOCHONDRIAL"/>
    <property type="match status" value="1"/>
</dbReference>
<dbReference type="EMBL" id="CP000828">
    <property type="protein sequence ID" value="ABW26519.1"/>
    <property type="molecule type" value="Genomic_DNA"/>
</dbReference>
<reference evidence="5 6" key="1">
    <citation type="journal article" date="2008" name="Proc. Natl. Acad. Sci. U.S.A.">
        <title>Niche adaptation and genome expansion in the chlorophyll d-producing cyanobacterium Acaryochloris marina.</title>
        <authorList>
            <person name="Swingley W.D."/>
            <person name="Chen M."/>
            <person name="Cheung P.C."/>
            <person name="Conrad A.L."/>
            <person name="Dejesa L.C."/>
            <person name="Hao J."/>
            <person name="Honchak B.M."/>
            <person name="Karbach L.E."/>
            <person name="Kurdoglu A."/>
            <person name="Lahiri S."/>
            <person name="Mastrian S.D."/>
            <person name="Miyashita H."/>
            <person name="Page L."/>
            <person name="Ramakrishna P."/>
            <person name="Satoh S."/>
            <person name="Sattley W.M."/>
            <person name="Shimada Y."/>
            <person name="Taylor H.L."/>
            <person name="Tomo T."/>
            <person name="Tsuchiya T."/>
            <person name="Wang Z.T."/>
            <person name="Raymond J."/>
            <person name="Mimuro M."/>
            <person name="Blankenship R.E."/>
            <person name="Touchman J.W."/>
        </authorList>
    </citation>
    <scope>NUCLEOTIDE SEQUENCE [LARGE SCALE GENOMIC DNA]</scope>
    <source>
        <strain evidence="6">MBIC 11017</strain>
    </source>
</reference>
<evidence type="ECO:0000313" key="5">
    <source>
        <dbReference type="EMBL" id="ABW26519.1"/>
    </source>
</evidence>
<dbReference type="GO" id="GO:0008173">
    <property type="term" value="F:RNA methyltransferase activity"/>
    <property type="evidence" value="ECO:0007669"/>
    <property type="project" value="InterPro"/>
</dbReference>
<evidence type="ECO:0000256" key="1">
    <source>
        <dbReference type="ARBA" id="ARBA00007228"/>
    </source>
</evidence>
<dbReference type="InterPro" id="IPR013123">
    <property type="entry name" value="SpoU_subst-bd"/>
</dbReference>
<dbReference type="STRING" id="329726.AM1_1493"/>
<evidence type="ECO:0000259" key="4">
    <source>
        <dbReference type="SMART" id="SM00967"/>
    </source>
</evidence>
<sequence>MITSLQNPLIKQMRKLQQVKHRRQQGKLLLEGTHLLQSAWEQNWSFEIVCYTDRWQAKYPQIWQQIQDRTTRLERVSPEVLQATATTVHPDGVVAVISRPATPSLPIQTLGLALETIQDPGNLGTLIRTSVATQVEGLLLNQQCADLESPKVLRASAGAWFHLPQRATDKFVTVLQTYKQQGMQLIATVPDASHTFWQVDYRQPTLILIGNEGAGLSQPVLDLADHQVNIPIAPGVESLNAAIAAALLLYEVRRQRDGKPA</sequence>
<dbReference type="KEGG" id="amr:AM1_1493"/>
<dbReference type="InterPro" id="IPR051259">
    <property type="entry name" value="rRNA_Methyltransferase"/>
</dbReference>
<dbReference type="Pfam" id="PF00588">
    <property type="entry name" value="SpoU_methylase"/>
    <property type="match status" value="1"/>
</dbReference>
<dbReference type="InterPro" id="IPR053888">
    <property type="entry name" value="MRM3-like_sub_bind"/>
</dbReference>
<evidence type="ECO:0000313" key="6">
    <source>
        <dbReference type="Proteomes" id="UP000000268"/>
    </source>
</evidence>
<comment type="similarity">
    <text evidence="1">Belongs to the class IV-like SAM-binding methyltransferase superfamily. RNA methyltransferase TrmH family.</text>
</comment>
<dbReference type="PANTHER" id="PTHR43191">
    <property type="entry name" value="RRNA METHYLTRANSFERASE 3"/>
    <property type="match status" value="1"/>
</dbReference>
<dbReference type="RefSeq" id="WP_012162047.1">
    <property type="nucleotide sequence ID" value="NC_009925.1"/>
</dbReference>
<evidence type="ECO:0000256" key="2">
    <source>
        <dbReference type="ARBA" id="ARBA00022603"/>
    </source>
</evidence>
<keyword evidence="2 5" id="KW-0489">Methyltransferase</keyword>
<gene>
    <name evidence="5" type="ordered locus">AM1_1493</name>
</gene>
<dbReference type="AlphaFoldDB" id="B0C7X8"/>
<dbReference type="GO" id="GO:0032259">
    <property type="term" value="P:methylation"/>
    <property type="evidence" value="ECO:0007669"/>
    <property type="project" value="UniProtKB-KW"/>
</dbReference>
<proteinExistence type="inferred from homology"/>